<sequence>MNRDEEIAFSKLLAILEPVESWLARISPTNPDMKIDADSPLAADDKLTHPYPTSYAAIALFGHAIDHIHMLRVALHAGTLNIYAPYTLVRGALENAASIAWLLAPDDQSTRLIRRFRLAVVDINMSERVKELMGYVGPRSKNERLDEIRDLALKAGLSPADAARRLTFSDIVSDADQESPLPDKKVKLVWNICSGMAHGDPWATLGGNRLVELPGAPPGTKHMQNSSDVENLLFVTFTARRMIEHAFQLYDQRGAASS</sequence>
<proteinExistence type="predicted"/>
<accession>A0A810MVD1</accession>
<dbReference type="EMBL" id="AP023359">
    <property type="protein sequence ID" value="BCJ65111.1"/>
    <property type="molecule type" value="Genomic_DNA"/>
</dbReference>
<gene>
    <name evidence="1" type="ORF">Prubr_21320</name>
</gene>
<dbReference type="AlphaFoldDB" id="A0A810MVD1"/>
<keyword evidence="2" id="KW-1185">Reference proteome</keyword>
<name>A0A810MVD1_9ACTN</name>
<evidence type="ECO:0000313" key="2">
    <source>
        <dbReference type="Proteomes" id="UP000680866"/>
    </source>
</evidence>
<organism evidence="1 2">
    <name type="scientific">Polymorphospora rubra</name>
    <dbReference type="NCBI Taxonomy" id="338584"/>
    <lineage>
        <taxon>Bacteria</taxon>
        <taxon>Bacillati</taxon>
        <taxon>Actinomycetota</taxon>
        <taxon>Actinomycetes</taxon>
        <taxon>Micromonosporales</taxon>
        <taxon>Micromonosporaceae</taxon>
        <taxon>Polymorphospora</taxon>
    </lineage>
</organism>
<protein>
    <submittedName>
        <fullName evidence="1">Uncharacterized protein</fullName>
    </submittedName>
</protein>
<reference evidence="1" key="1">
    <citation type="submission" date="2020-08" db="EMBL/GenBank/DDBJ databases">
        <title>Whole genome shotgun sequence of Polymorphospora rubra NBRC 101157.</title>
        <authorList>
            <person name="Komaki H."/>
            <person name="Tamura T."/>
        </authorList>
    </citation>
    <scope>NUCLEOTIDE SEQUENCE</scope>
    <source>
        <strain evidence="1">NBRC 101157</strain>
    </source>
</reference>
<evidence type="ECO:0000313" key="1">
    <source>
        <dbReference type="EMBL" id="BCJ65111.1"/>
    </source>
</evidence>
<dbReference type="RefSeq" id="WP_212824370.1">
    <property type="nucleotide sequence ID" value="NZ_AP023359.1"/>
</dbReference>
<dbReference type="KEGG" id="pry:Prubr_21320"/>
<dbReference type="Proteomes" id="UP000680866">
    <property type="component" value="Chromosome"/>
</dbReference>